<accession>A0A6S6ULA0</accession>
<dbReference type="InterPro" id="IPR011009">
    <property type="entry name" value="Kinase-like_dom_sf"/>
</dbReference>
<proteinExistence type="predicted"/>
<feature type="domain" description="Aminoglycoside phosphotransferase" evidence="1">
    <location>
        <begin position="65"/>
        <end position="238"/>
    </location>
</feature>
<dbReference type="SUPFAM" id="SSF56112">
    <property type="entry name" value="Protein kinase-like (PK-like)"/>
    <property type="match status" value="1"/>
</dbReference>
<organism evidence="2">
    <name type="scientific">uncultured Thiotrichaceae bacterium</name>
    <dbReference type="NCBI Taxonomy" id="298394"/>
    <lineage>
        <taxon>Bacteria</taxon>
        <taxon>Pseudomonadati</taxon>
        <taxon>Pseudomonadota</taxon>
        <taxon>Gammaproteobacteria</taxon>
        <taxon>Thiotrichales</taxon>
        <taxon>Thiotrichaceae</taxon>
        <taxon>environmental samples</taxon>
    </lineage>
</organism>
<dbReference type="Pfam" id="PF01636">
    <property type="entry name" value="APH"/>
    <property type="match status" value="1"/>
</dbReference>
<dbReference type="InterPro" id="IPR002575">
    <property type="entry name" value="Aminoglycoside_PTrfase"/>
</dbReference>
<evidence type="ECO:0000313" key="2">
    <source>
        <dbReference type="EMBL" id="CAA6828493.1"/>
    </source>
</evidence>
<sequence length="340" mass="39723">MLSADLQRQIIQQLSKQTGLGDWVIEAPVIEARECFVYKASSATYHHAIAIKIYRDQKRRKHNVMPQYTALERFAPLLNADDSQYRVPVVYGHFPEQRAFLMEWAEGTSLERRLWRYCYHQNRQQHDMRRTFNWLKAFHQHADYETKSANMNRYLNRLKQFIQQHESDALSADNAVFQTGLACIERLADQFRGMDIAHARLHGDFTPSNMMIGKEAVTAIDIAGAQLLPVAEDICLQLSYIAIGYPNMLTRGDMKKSPAEWPLLALILEAYDYPADHKQRCFVLYVFLYQLLRRWAVIESRNKGRRTPLVDRWRLRNSEMIVVGVCRTLEKTCHQNGNRS</sequence>
<dbReference type="EMBL" id="CACVAT010000469">
    <property type="protein sequence ID" value="CAA6828493.1"/>
    <property type="molecule type" value="Genomic_DNA"/>
</dbReference>
<evidence type="ECO:0000259" key="1">
    <source>
        <dbReference type="Pfam" id="PF01636"/>
    </source>
</evidence>
<gene>
    <name evidence="2" type="ORF">HELGO_WM50270</name>
</gene>
<name>A0A6S6ULA0_9GAMM</name>
<reference evidence="2" key="1">
    <citation type="submission" date="2020-01" db="EMBL/GenBank/DDBJ databases">
        <authorList>
            <person name="Meier V. D."/>
            <person name="Meier V D."/>
        </authorList>
    </citation>
    <scope>NUCLEOTIDE SEQUENCE</scope>
    <source>
        <strain evidence="2">HLG_WM_MAG_09</strain>
    </source>
</reference>
<dbReference type="Gene3D" id="3.90.1200.10">
    <property type="match status" value="1"/>
</dbReference>
<protein>
    <recommendedName>
        <fullName evidence="1">Aminoglycoside phosphotransferase domain-containing protein</fullName>
    </recommendedName>
</protein>
<dbReference type="AlphaFoldDB" id="A0A6S6ULA0"/>